<dbReference type="AlphaFoldDB" id="A0AA39Y2L1"/>
<comment type="caution">
    <text evidence="2">The sequence shown here is derived from an EMBL/GenBank/DDBJ whole genome shotgun (WGS) entry which is preliminary data.</text>
</comment>
<evidence type="ECO:0000256" key="1">
    <source>
        <dbReference type="SAM" id="MobiDB-lite"/>
    </source>
</evidence>
<keyword evidence="3" id="KW-1185">Reference proteome</keyword>
<gene>
    <name evidence="2" type="ORF">B0T16DRAFT_198990</name>
</gene>
<proteinExistence type="predicted"/>
<reference evidence="2" key="1">
    <citation type="submission" date="2023-06" db="EMBL/GenBank/DDBJ databases">
        <title>Genome-scale phylogeny and comparative genomics of the fungal order Sordariales.</title>
        <authorList>
            <consortium name="Lawrence Berkeley National Laboratory"/>
            <person name="Hensen N."/>
            <person name="Bonometti L."/>
            <person name="Westerberg I."/>
            <person name="Brannstrom I.O."/>
            <person name="Guillou S."/>
            <person name="Cros-Aarteil S."/>
            <person name="Calhoun S."/>
            <person name="Haridas S."/>
            <person name="Kuo A."/>
            <person name="Mondo S."/>
            <person name="Pangilinan J."/>
            <person name="Riley R."/>
            <person name="Labutti K."/>
            <person name="Andreopoulos B."/>
            <person name="Lipzen A."/>
            <person name="Chen C."/>
            <person name="Yanf M."/>
            <person name="Daum C."/>
            <person name="Ng V."/>
            <person name="Clum A."/>
            <person name="Steindorff A."/>
            <person name="Ohm R."/>
            <person name="Martin F."/>
            <person name="Silar P."/>
            <person name="Natvig D."/>
            <person name="Lalanne C."/>
            <person name="Gautier V."/>
            <person name="Ament-Velasquez S.L."/>
            <person name="Kruys A."/>
            <person name="Hutchinson M.I."/>
            <person name="Powell A.J."/>
            <person name="Barry K."/>
            <person name="Miller A.N."/>
            <person name="Grigoriev I.V."/>
            <person name="Debuchy R."/>
            <person name="Gladieux P."/>
            <person name="Thoren M.H."/>
            <person name="Johannesson H."/>
        </authorList>
    </citation>
    <scope>NUCLEOTIDE SEQUENCE</scope>
    <source>
        <strain evidence="2">SMH2532-1</strain>
    </source>
</reference>
<protein>
    <submittedName>
        <fullName evidence="2">Uncharacterized protein</fullName>
    </submittedName>
</protein>
<organism evidence="2 3">
    <name type="scientific">Cercophora newfieldiana</name>
    <dbReference type="NCBI Taxonomy" id="92897"/>
    <lineage>
        <taxon>Eukaryota</taxon>
        <taxon>Fungi</taxon>
        <taxon>Dikarya</taxon>
        <taxon>Ascomycota</taxon>
        <taxon>Pezizomycotina</taxon>
        <taxon>Sordariomycetes</taxon>
        <taxon>Sordariomycetidae</taxon>
        <taxon>Sordariales</taxon>
        <taxon>Lasiosphaeriaceae</taxon>
        <taxon>Cercophora</taxon>
    </lineage>
</organism>
<dbReference type="Proteomes" id="UP001174936">
    <property type="component" value="Unassembled WGS sequence"/>
</dbReference>
<accession>A0AA39Y2L1</accession>
<feature type="region of interest" description="Disordered" evidence="1">
    <location>
        <begin position="182"/>
        <end position="210"/>
    </location>
</feature>
<evidence type="ECO:0000313" key="3">
    <source>
        <dbReference type="Proteomes" id="UP001174936"/>
    </source>
</evidence>
<dbReference type="EMBL" id="JAULSV010000005">
    <property type="protein sequence ID" value="KAK0644589.1"/>
    <property type="molecule type" value="Genomic_DNA"/>
</dbReference>
<sequence length="210" mass="23382">MSLGRLGFVPGWPSMTRFTRCGRGFGIYFFKKRSPGFRWVVDWATPRRRFDQVPPWPWIRHPRLANRPSFSVGCGLSTSDSKFDKALVGRGLGIPRFEIAQGFPGPWIWHLVLNETPSVCRPRIRHPRSDIHQGFAGHGLGTLASTIPSGFCGRGLDTPVLTIIGLSLAVDAARLENSPRLRFRGPRLDTPARSHHQASAGRGLGTHRLD</sequence>
<name>A0AA39Y2L1_9PEZI</name>
<evidence type="ECO:0000313" key="2">
    <source>
        <dbReference type="EMBL" id="KAK0644589.1"/>
    </source>
</evidence>